<accession>A0A3B7M0B1</accession>
<evidence type="ECO:0000313" key="2">
    <source>
        <dbReference type="Proteomes" id="UP000263753"/>
    </source>
</evidence>
<reference evidence="2" key="1">
    <citation type="submission" date="2018-09" db="EMBL/GenBank/DDBJ databases">
        <title>The complete genome of Acinetobacter sp. strain WCHAc010005.</title>
        <authorList>
            <person name="Hu Y."/>
            <person name="Long H."/>
            <person name="Feng Y."/>
            <person name="Zong Z."/>
        </authorList>
    </citation>
    <scope>NUCLEOTIDE SEQUENCE [LARGE SCALE GENOMIC DNA]</scope>
    <source>
        <strain evidence="2">WCHAc010005</strain>
    </source>
</reference>
<dbReference type="EMBL" id="CP032134">
    <property type="protein sequence ID" value="AXY57614.1"/>
    <property type="molecule type" value="Genomic_DNA"/>
</dbReference>
<gene>
    <name evidence="1" type="ORF">CDG60_14215</name>
</gene>
<dbReference type="InterPro" id="IPR050563">
    <property type="entry name" value="4-hydroxybenzoyl-CoA_TE"/>
</dbReference>
<dbReference type="Proteomes" id="UP000263753">
    <property type="component" value="Chromosome"/>
</dbReference>
<dbReference type="PANTHER" id="PTHR31793">
    <property type="entry name" value="4-HYDROXYBENZOYL-COA THIOESTERASE FAMILY MEMBER"/>
    <property type="match status" value="1"/>
</dbReference>
<organism evidence="1 2">
    <name type="scientific">Acinetobacter chinensis</name>
    <dbReference type="NCBI Taxonomy" id="2004650"/>
    <lineage>
        <taxon>Bacteria</taxon>
        <taxon>Pseudomonadati</taxon>
        <taxon>Pseudomonadota</taxon>
        <taxon>Gammaproteobacteria</taxon>
        <taxon>Moraxellales</taxon>
        <taxon>Moraxellaceae</taxon>
        <taxon>Acinetobacter</taxon>
    </lineage>
</organism>
<sequence>MTALHPVQVSRPVSWGEMDTFGHLNNVHYFRYVEDARIAFLDSLNFFSSSLYSVILKNECEYRRPVVYPDTLKTTCHITHVGQSSFSMQYDVWSEQQQCLVAQANSIIVLVDQETFRKQSIPLSMRSHLENHLSQYMEEQSHDHEK</sequence>
<name>A0A3B7M0B1_9GAMM</name>
<dbReference type="InterPro" id="IPR029069">
    <property type="entry name" value="HotDog_dom_sf"/>
</dbReference>
<protein>
    <submittedName>
        <fullName evidence="1">Acyl-CoA thioesterase</fullName>
    </submittedName>
</protein>
<dbReference type="CDD" id="cd00586">
    <property type="entry name" value="4HBT"/>
    <property type="match status" value="1"/>
</dbReference>
<proteinExistence type="predicted"/>
<dbReference type="KEGG" id="achi:CDG60_14215"/>
<dbReference type="Gene3D" id="3.10.129.10">
    <property type="entry name" value="Hotdog Thioesterase"/>
    <property type="match status" value="1"/>
</dbReference>
<dbReference type="SUPFAM" id="SSF54637">
    <property type="entry name" value="Thioesterase/thiol ester dehydrase-isomerase"/>
    <property type="match status" value="1"/>
</dbReference>
<dbReference type="Pfam" id="PF13279">
    <property type="entry name" value="4HBT_2"/>
    <property type="match status" value="1"/>
</dbReference>
<dbReference type="GO" id="GO:0047617">
    <property type="term" value="F:fatty acyl-CoA hydrolase activity"/>
    <property type="evidence" value="ECO:0007669"/>
    <property type="project" value="TreeGrafter"/>
</dbReference>
<dbReference type="RefSeq" id="WP_087514086.1">
    <property type="nucleotide sequence ID" value="NZ_CP032134.1"/>
</dbReference>
<dbReference type="PANTHER" id="PTHR31793:SF40">
    <property type="entry name" value="ACYL-COA THIOESTER HYDROLASE, YBGC_YBAW FAMILY"/>
    <property type="match status" value="1"/>
</dbReference>
<evidence type="ECO:0000313" key="1">
    <source>
        <dbReference type="EMBL" id="AXY57614.1"/>
    </source>
</evidence>
<dbReference type="AlphaFoldDB" id="A0A3B7M0B1"/>